<dbReference type="FunFam" id="1.20.1250.20:FF:000018">
    <property type="entry name" value="MFS transporter permease"/>
    <property type="match status" value="1"/>
</dbReference>
<dbReference type="InterPro" id="IPR006094">
    <property type="entry name" value="Oxid_FAD_bind_N"/>
</dbReference>
<gene>
    <name evidence="10" type="ORF">SLS62_002955</name>
</gene>
<keyword evidence="4 7" id="KW-1133">Transmembrane helix</keyword>
<organism evidence="10 11">
    <name type="scientific">Diatrype stigma</name>
    <dbReference type="NCBI Taxonomy" id="117547"/>
    <lineage>
        <taxon>Eukaryota</taxon>
        <taxon>Fungi</taxon>
        <taxon>Dikarya</taxon>
        <taxon>Ascomycota</taxon>
        <taxon>Pezizomycotina</taxon>
        <taxon>Sordariomycetes</taxon>
        <taxon>Xylariomycetidae</taxon>
        <taxon>Xylariales</taxon>
        <taxon>Diatrypaceae</taxon>
        <taxon>Diatrype</taxon>
    </lineage>
</organism>
<feature type="transmembrane region" description="Helical" evidence="7">
    <location>
        <begin position="148"/>
        <end position="167"/>
    </location>
</feature>
<dbReference type="InterPro" id="IPR016167">
    <property type="entry name" value="FAD-bd_PCMH_sub1"/>
</dbReference>
<evidence type="ECO:0000259" key="8">
    <source>
        <dbReference type="PROSITE" id="PS50850"/>
    </source>
</evidence>
<dbReference type="Pfam" id="PF07690">
    <property type="entry name" value="MFS_1"/>
    <property type="match status" value="1"/>
</dbReference>
<keyword evidence="3 7" id="KW-0812">Transmembrane</keyword>
<dbReference type="PROSITE" id="PS50850">
    <property type="entry name" value="MFS"/>
    <property type="match status" value="1"/>
</dbReference>
<keyword evidence="2" id="KW-0813">Transport</keyword>
<evidence type="ECO:0000256" key="7">
    <source>
        <dbReference type="SAM" id="Phobius"/>
    </source>
</evidence>
<feature type="transmembrane region" description="Helical" evidence="7">
    <location>
        <begin position="212"/>
        <end position="232"/>
    </location>
</feature>
<proteinExistence type="predicted"/>
<comment type="subcellular location">
    <subcellularLocation>
        <location evidence="1">Membrane</location>
        <topology evidence="1">Multi-pass membrane protein</topology>
    </subcellularLocation>
</comment>
<dbReference type="Gene3D" id="1.20.1250.20">
    <property type="entry name" value="MFS general substrate transporter like domains"/>
    <property type="match status" value="2"/>
</dbReference>
<dbReference type="InterPro" id="IPR016169">
    <property type="entry name" value="FAD-bd_PCMH_sub2"/>
</dbReference>
<keyword evidence="11" id="KW-1185">Reference proteome</keyword>
<name>A0AAN9UZG3_9PEZI</name>
<feature type="transmembrane region" description="Helical" evidence="7">
    <location>
        <begin position="372"/>
        <end position="395"/>
    </location>
</feature>
<dbReference type="PANTHER" id="PTHR43791">
    <property type="entry name" value="PERMEASE-RELATED"/>
    <property type="match status" value="1"/>
</dbReference>
<evidence type="ECO:0000259" key="9">
    <source>
        <dbReference type="PROSITE" id="PS51387"/>
    </source>
</evidence>
<keyword evidence="5 7" id="KW-0472">Membrane</keyword>
<evidence type="ECO:0000256" key="1">
    <source>
        <dbReference type="ARBA" id="ARBA00004141"/>
    </source>
</evidence>
<feature type="transmembrane region" description="Helical" evidence="7">
    <location>
        <begin position="346"/>
        <end position="366"/>
    </location>
</feature>
<evidence type="ECO:0000256" key="3">
    <source>
        <dbReference type="ARBA" id="ARBA00022692"/>
    </source>
</evidence>
<evidence type="ECO:0008006" key="12">
    <source>
        <dbReference type="Google" id="ProtNLM"/>
    </source>
</evidence>
<feature type="region of interest" description="Disordered" evidence="6">
    <location>
        <begin position="1"/>
        <end position="20"/>
    </location>
</feature>
<dbReference type="AlphaFoldDB" id="A0AAN9UZG3"/>
<feature type="transmembrane region" description="Helical" evidence="7">
    <location>
        <begin position="407"/>
        <end position="428"/>
    </location>
</feature>
<dbReference type="SUPFAM" id="SSF56176">
    <property type="entry name" value="FAD-binding/transporter-associated domain-like"/>
    <property type="match status" value="1"/>
</dbReference>
<dbReference type="GO" id="GO:0022857">
    <property type="term" value="F:transmembrane transporter activity"/>
    <property type="evidence" value="ECO:0007669"/>
    <property type="project" value="InterPro"/>
</dbReference>
<dbReference type="InterPro" id="IPR036318">
    <property type="entry name" value="FAD-bd_PCMH-like_sf"/>
</dbReference>
<feature type="transmembrane region" description="Helical" evidence="7">
    <location>
        <begin position="282"/>
        <end position="306"/>
    </location>
</feature>
<dbReference type="GO" id="GO:0071949">
    <property type="term" value="F:FAD binding"/>
    <property type="evidence" value="ECO:0007669"/>
    <property type="project" value="InterPro"/>
</dbReference>
<dbReference type="InterPro" id="IPR011701">
    <property type="entry name" value="MFS"/>
</dbReference>
<dbReference type="Gene3D" id="3.30.43.10">
    <property type="entry name" value="Uridine Diphospho-n-acetylenolpyruvylglucosamine Reductase, domain 2"/>
    <property type="match status" value="1"/>
</dbReference>
<dbReference type="InterPro" id="IPR036259">
    <property type="entry name" value="MFS_trans_sf"/>
</dbReference>
<reference evidence="10 11" key="1">
    <citation type="submission" date="2024-02" db="EMBL/GenBank/DDBJ databases">
        <title>De novo assembly and annotation of 12 fungi associated with fruit tree decline syndrome in Ontario, Canada.</title>
        <authorList>
            <person name="Sulman M."/>
            <person name="Ellouze W."/>
            <person name="Ilyukhin E."/>
        </authorList>
    </citation>
    <scope>NUCLEOTIDE SEQUENCE [LARGE SCALE GENOMIC DNA]</scope>
    <source>
        <strain evidence="10 11">M11/M66-122</strain>
    </source>
</reference>
<dbReference type="Pfam" id="PF01565">
    <property type="entry name" value="FAD_binding_4"/>
    <property type="match status" value="1"/>
</dbReference>
<dbReference type="Gene3D" id="3.30.465.10">
    <property type="match status" value="1"/>
</dbReference>
<dbReference type="FunFam" id="1.20.1250.20:FF:000013">
    <property type="entry name" value="MFS general substrate transporter"/>
    <property type="match status" value="1"/>
</dbReference>
<evidence type="ECO:0000256" key="2">
    <source>
        <dbReference type="ARBA" id="ARBA00022448"/>
    </source>
</evidence>
<dbReference type="Proteomes" id="UP001320420">
    <property type="component" value="Unassembled WGS sequence"/>
</dbReference>
<feature type="transmembrane region" description="Helical" evidence="7">
    <location>
        <begin position="179"/>
        <end position="200"/>
    </location>
</feature>
<evidence type="ECO:0000256" key="4">
    <source>
        <dbReference type="ARBA" id="ARBA00022989"/>
    </source>
</evidence>
<protein>
    <recommendedName>
        <fullName evidence="12">FAD-binding PCMH-type domain-containing protein</fullName>
    </recommendedName>
</protein>
<sequence>MSTTRDSEDPPPKPETDSQLLQTVELGEIEDDADFKRRERRVVAKLDLYVCPILIALQLISFLDRGNIGFAATQGMVGDLGLAGTTQLNTAISLFYPLYILAEFPAALVVKRLGFRRVIPAATLGWGVACLGNGFVTGFGQLVACRMLLGLFEGFLFPSLTLMLANWYKRDEIGLRISYLFIAAALSSAFGGLIAFGILFMDGTAGYPGWRWLYIIEGAATIVISMFCYLAIPSSYTTAYFLNEDDRAVMRRRAEITEAYNGGKGHYTLKEFMMAVKDVKTWVHAVVQVMSLTVLYGFSVFLPIILRFGFNFSVEQSQYLSIPVFFWGSIVYGIGGYLSDRYARRFLACVLCAPVGMVGYAILLGGDRVSVGVKYFACFLIASCAWMLGGGNLAWLSTNTAPDGKRAASIGIALSIGNIGGIVSGQIYPQTHAPGYTLGHAYSLGAVSLCFYAILQPGSEEYEKNNGSYFSAFENEVKPSFIAKPTSVEQVQGLVKTLRSHALAGDCQIAIRGTGHTPFAGSANVQNGVTIDMRGLKGVTLSEDKSVVQIAVGETWTTVYTELDKHGLTVAGGRVGRIGVAGFLLGGGLSMFSTRTGFACDSVIEFEVVLATGEVVRANAGENADLLYALRGGLNNFGVVTSLKMKTFQSGNIWGGVTLYVPTTFSQFLRAACDFVHNETDEDTHIMCSMGFGFGHQAGSCVMYHTKGIENPPSLQRFTSIEPKIEQYCTMRTSTHLGFCDELSKFSIDGLRQFWASITIKPDVSLLETFHEKWKEALAKIEDAEGLRFTFGLHPLTKTLLENSEKAGSNAKAIPPSDGPLFVILINPNWKQQKDDNRIFTTVQGLVTDFRALASEKGLLHRYIFPNYGYQGDDIIAGYGEESVAKLRETSKKYDPEGIFQKGVPGGFKLPQAAAA</sequence>
<dbReference type="Gene3D" id="3.40.462.20">
    <property type="match status" value="1"/>
</dbReference>
<dbReference type="PANTHER" id="PTHR43791:SF24">
    <property type="entry name" value="NICOTINIC ACID PLASMA MEMBRANE TRANSPORTER"/>
    <property type="match status" value="1"/>
</dbReference>
<comment type="caution">
    <text evidence="10">The sequence shown here is derived from an EMBL/GenBank/DDBJ whole genome shotgun (WGS) entry which is preliminary data.</text>
</comment>
<dbReference type="PROSITE" id="PS51387">
    <property type="entry name" value="FAD_PCMH"/>
    <property type="match status" value="1"/>
</dbReference>
<feature type="transmembrane region" description="Helical" evidence="7">
    <location>
        <begin position="91"/>
        <end position="110"/>
    </location>
</feature>
<feature type="transmembrane region" description="Helical" evidence="7">
    <location>
        <begin position="318"/>
        <end position="339"/>
    </location>
</feature>
<evidence type="ECO:0000313" key="11">
    <source>
        <dbReference type="Proteomes" id="UP001320420"/>
    </source>
</evidence>
<dbReference type="InterPro" id="IPR020846">
    <property type="entry name" value="MFS_dom"/>
</dbReference>
<feature type="compositionally biased region" description="Basic and acidic residues" evidence="6">
    <location>
        <begin position="1"/>
        <end position="16"/>
    </location>
</feature>
<evidence type="ECO:0000313" key="10">
    <source>
        <dbReference type="EMBL" id="KAK7755140.1"/>
    </source>
</evidence>
<feature type="domain" description="FAD-binding PCMH-type" evidence="9">
    <location>
        <begin position="475"/>
        <end position="650"/>
    </location>
</feature>
<evidence type="ECO:0000256" key="5">
    <source>
        <dbReference type="ARBA" id="ARBA00023136"/>
    </source>
</evidence>
<feature type="transmembrane region" description="Helical" evidence="7">
    <location>
        <begin position="46"/>
        <end position="63"/>
    </location>
</feature>
<feature type="domain" description="Major facilitator superfamily (MFS) profile" evidence="8">
    <location>
        <begin position="50"/>
        <end position="460"/>
    </location>
</feature>
<dbReference type="InterPro" id="IPR016166">
    <property type="entry name" value="FAD-bd_PCMH"/>
</dbReference>
<evidence type="ECO:0000256" key="6">
    <source>
        <dbReference type="SAM" id="MobiDB-lite"/>
    </source>
</evidence>
<dbReference type="GO" id="GO:0016020">
    <property type="term" value="C:membrane"/>
    <property type="evidence" value="ECO:0007669"/>
    <property type="project" value="UniProtKB-SubCell"/>
</dbReference>
<dbReference type="EMBL" id="JAKJXP020000015">
    <property type="protein sequence ID" value="KAK7755140.1"/>
    <property type="molecule type" value="Genomic_DNA"/>
</dbReference>
<feature type="transmembrane region" description="Helical" evidence="7">
    <location>
        <begin position="122"/>
        <end position="142"/>
    </location>
</feature>
<accession>A0AAN9UZG3</accession>
<dbReference type="SUPFAM" id="SSF103473">
    <property type="entry name" value="MFS general substrate transporter"/>
    <property type="match status" value="1"/>
</dbReference>